<dbReference type="GO" id="GO:0009014">
    <property type="term" value="F:succinyl-diaminopimelate desuccinylase activity"/>
    <property type="evidence" value="ECO:0007669"/>
    <property type="project" value="UniProtKB-UniRule"/>
</dbReference>
<keyword evidence="6" id="KW-1185">Reference proteome</keyword>
<dbReference type="Pfam" id="PF07687">
    <property type="entry name" value="M20_dimer"/>
    <property type="match status" value="1"/>
</dbReference>
<dbReference type="Gene3D" id="3.40.630.10">
    <property type="entry name" value="Zn peptidases"/>
    <property type="match status" value="1"/>
</dbReference>
<dbReference type="PANTHER" id="PTHR43808:SF31">
    <property type="entry name" value="N-ACETYL-L-CITRULLINE DEACETYLASE"/>
    <property type="match status" value="1"/>
</dbReference>
<dbReference type="EMBL" id="JACHDS010000001">
    <property type="protein sequence ID" value="MBB6173297.1"/>
    <property type="molecule type" value="Genomic_DNA"/>
</dbReference>
<dbReference type="Proteomes" id="UP000546642">
    <property type="component" value="Unassembled WGS sequence"/>
</dbReference>
<keyword evidence="1" id="KW-0479">Metal-binding</keyword>
<dbReference type="InterPro" id="IPR011650">
    <property type="entry name" value="Peptidase_M20_dimer"/>
</dbReference>
<gene>
    <name evidence="5" type="ORF">HNR23_003357</name>
</gene>
<accession>A0A7X0D698</accession>
<dbReference type="NCBIfam" id="TIGR01900">
    <property type="entry name" value="dapE-gram_pos"/>
    <property type="match status" value="1"/>
</dbReference>
<dbReference type="EC" id="3.5.1.18" evidence="3"/>
<dbReference type="InterPro" id="IPR010174">
    <property type="entry name" value="Succinyl-DAP_deSuclase_DapE"/>
</dbReference>
<dbReference type="PANTHER" id="PTHR43808">
    <property type="entry name" value="ACETYLORNITHINE DEACETYLASE"/>
    <property type="match status" value="1"/>
</dbReference>
<evidence type="ECO:0000256" key="2">
    <source>
        <dbReference type="ARBA" id="ARBA00022801"/>
    </source>
</evidence>
<dbReference type="Gene3D" id="3.30.70.360">
    <property type="match status" value="1"/>
</dbReference>
<evidence type="ECO:0000313" key="5">
    <source>
        <dbReference type="EMBL" id="MBB6173297.1"/>
    </source>
</evidence>
<dbReference type="InterPro" id="IPR050072">
    <property type="entry name" value="Peptidase_M20A"/>
</dbReference>
<proteinExistence type="predicted"/>
<comment type="caution">
    <text evidence="5">The sequence shown here is derived from an EMBL/GenBank/DDBJ whole genome shotgun (WGS) entry which is preliminary data.</text>
</comment>
<dbReference type="GO" id="GO:0006526">
    <property type="term" value="P:L-arginine biosynthetic process"/>
    <property type="evidence" value="ECO:0007669"/>
    <property type="project" value="TreeGrafter"/>
</dbReference>
<keyword evidence="2 5" id="KW-0378">Hydrolase</keyword>
<feature type="domain" description="Peptidase M20 dimerisation" evidence="4">
    <location>
        <begin position="167"/>
        <end position="268"/>
    </location>
</feature>
<evidence type="ECO:0000313" key="6">
    <source>
        <dbReference type="Proteomes" id="UP000546642"/>
    </source>
</evidence>
<evidence type="ECO:0000256" key="3">
    <source>
        <dbReference type="NCBIfam" id="TIGR01900"/>
    </source>
</evidence>
<evidence type="ECO:0000256" key="1">
    <source>
        <dbReference type="ARBA" id="ARBA00022723"/>
    </source>
</evidence>
<dbReference type="GO" id="GO:0046872">
    <property type="term" value="F:metal ion binding"/>
    <property type="evidence" value="ECO:0007669"/>
    <property type="project" value="UniProtKB-KW"/>
</dbReference>
<reference evidence="5 6" key="1">
    <citation type="submission" date="2020-08" db="EMBL/GenBank/DDBJ databases">
        <title>Sequencing the genomes of 1000 actinobacteria strains.</title>
        <authorList>
            <person name="Klenk H.-P."/>
        </authorList>
    </citation>
    <scope>NUCLEOTIDE SEQUENCE [LARGE SCALE GENOMIC DNA]</scope>
    <source>
        <strain evidence="5 6">DSM 46659</strain>
    </source>
</reference>
<evidence type="ECO:0000259" key="4">
    <source>
        <dbReference type="Pfam" id="PF07687"/>
    </source>
</evidence>
<organism evidence="5 6">
    <name type="scientific">Nocardiopsis mwathae</name>
    <dbReference type="NCBI Taxonomy" id="1472723"/>
    <lineage>
        <taxon>Bacteria</taxon>
        <taxon>Bacillati</taxon>
        <taxon>Actinomycetota</taxon>
        <taxon>Actinomycetes</taxon>
        <taxon>Streptosporangiales</taxon>
        <taxon>Nocardiopsidaceae</taxon>
        <taxon>Nocardiopsis</taxon>
    </lineage>
</organism>
<dbReference type="GO" id="GO:0008777">
    <property type="term" value="F:acetylornithine deacetylase activity"/>
    <property type="evidence" value="ECO:0007669"/>
    <property type="project" value="TreeGrafter"/>
</dbReference>
<dbReference type="GO" id="GO:0009089">
    <property type="term" value="P:lysine biosynthetic process via diaminopimelate"/>
    <property type="evidence" value="ECO:0007669"/>
    <property type="project" value="UniProtKB-UniRule"/>
</dbReference>
<name>A0A7X0D698_9ACTN</name>
<dbReference type="InterPro" id="IPR002933">
    <property type="entry name" value="Peptidase_M20"/>
</dbReference>
<dbReference type="InterPro" id="IPR036264">
    <property type="entry name" value="Bact_exopeptidase_dim_dom"/>
</dbReference>
<dbReference type="Pfam" id="PF01546">
    <property type="entry name" value="Peptidase_M20"/>
    <property type="match status" value="1"/>
</dbReference>
<sequence length="374" mass="39974">MPDMLDLTSDVRTLTARIVDIESVSGGERALADAIEQALTALPHLTVYRDGDAVVARTELGREQRVVIAGHIDTVPIVGNVPSHVDGDRLYGCGTSDMKSGVAVQLKLAAAVPEPVHDVTYVFYDCEEIEAERNGLRRLAAQHPEWLDGDFAVLMEPTGGYIEGGCQGTMRVEVTARGKRSHSARSWMGHNAIHEAGRIIDILRAYAPRRPEVEGLRFHEGLNAVFVSGGVAGNVIPDECVVSVNYRFAPDLSVQDAEAHLREVFAEFDVRVTDAAPSARPGLDHPAAAAFVRTVGSGQARAKLGWTDVARMSELGIPAVNYGPGDPTLAHTKDEFVVLDAIVDAERRMVGWLTGAEPQDSAVVESGAGEAGAA</sequence>
<dbReference type="SUPFAM" id="SSF53187">
    <property type="entry name" value="Zn-dependent exopeptidases"/>
    <property type="match status" value="1"/>
</dbReference>
<dbReference type="AlphaFoldDB" id="A0A7X0D698"/>
<dbReference type="SUPFAM" id="SSF55031">
    <property type="entry name" value="Bacterial exopeptidase dimerisation domain"/>
    <property type="match status" value="1"/>
</dbReference>
<protein>
    <recommendedName>
        <fullName evidence="3">Succinyl-diaminopimelate desuccinylase</fullName>
        <ecNumber evidence="3">3.5.1.18</ecNumber>
    </recommendedName>
</protein>